<dbReference type="Pfam" id="PF13177">
    <property type="entry name" value="DNA_pol3_delta2"/>
    <property type="match status" value="1"/>
</dbReference>
<evidence type="ECO:0000313" key="12">
    <source>
        <dbReference type="Proteomes" id="UP001172082"/>
    </source>
</evidence>
<dbReference type="NCBIfam" id="TIGR01128">
    <property type="entry name" value="holA"/>
    <property type="match status" value="1"/>
</dbReference>
<keyword evidence="6 8" id="KW-0239">DNA-directed DNA polymerase</keyword>
<dbReference type="SMART" id="SM00382">
    <property type="entry name" value="AAA"/>
    <property type="match status" value="1"/>
</dbReference>
<dbReference type="InterPro" id="IPR018247">
    <property type="entry name" value="EF_Hand_1_Ca_BS"/>
</dbReference>
<dbReference type="NCBIfam" id="NF004046">
    <property type="entry name" value="PRK05563.1"/>
    <property type="match status" value="1"/>
</dbReference>
<dbReference type="NCBIfam" id="TIGR02397">
    <property type="entry name" value="dnaX_nterm"/>
    <property type="match status" value="1"/>
</dbReference>
<evidence type="ECO:0000256" key="9">
    <source>
        <dbReference type="SAM" id="MobiDB-lite"/>
    </source>
</evidence>
<dbReference type="InterPro" id="IPR027417">
    <property type="entry name" value="P-loop_NTPase"/>
</dbReference>
<dbReference type="InterPro" id="IPR048466">
    <property type="entry name" value="DNA_pol3_delta-like_C"/>
</dbReference>
<feature type="compositionally biased region" description="Polar residues" evidence="9">
    <location>
        <begin position="399"/>
        <end position="415"/>
    </location>
</feature>
<proteinExistence type="inferred from homology"/>
<comment type="caution">
    <text evidence="11">The sequence shown here is derived from an EMBL/GenBank/DDBJ whole genome shotgun (WGS) entry which is preliminary data.</text>
</comment>
<dbReference type="InterPro" id="IPR001270">
    <property type="entry name" value="ClpA/B"/>
</dbReference>
<comment type="function">
    <text evidence="8">DNA polymerase III is a complex, multichain enzyme responsible for most of the replicative synthesis in bacteria. This DNA polymerase also exhibits 3' to 5' exonuclease activity.</text>
</comment>
<evidence type="ECO:0000256" key="4">
    <source>
        <dbReference type="ARBA" id="ARBA00022833"/>
    </source>
</evidence>
<dbReference type="RefSeq" id="WP_346750972.1">
    <property type="nucleotide sequence ID" value="NZ_JAUJEA010000002.1"/>
</dbReference>
<dbReference type="CDD" id="cd18137">
    <property type="entry name" value="HLD_clamp_pol_III_gamma_tau"/>
    <property type="match status" value="1"/>
</dbReference>
<dbReference type="PANTHER" id="PTHR11669:SF0">
    <property type="entry name" value="PROTEIN STICHEL-LIKE 2"/>
    <property type="match status" value="1"/>
</dbReference>
<dbReference type="Gene3D" id="3.40.50.300">
    <property type="entry name" value="P-loop containing nucleotide triphosphate hydrolases"/>
    <property type="match status" value="1"/>
</dbReference>
<evidence type="ECO:0000256" key="2">
    <source>
        <dbReference type="ARBA" id="ARBA00022723"/>
    </source>
</evidence>
<dbReference type="Gene3D" id="1.20.272.10">
    <property type="match status" value="1"/>
</dbReference>
<keyword evidence="8 11" id="KW-0548">Nucleotidyltransferase</keyword>
<keyword evidence="12" id="KW-1185">Reference proteome</keyword>
<dbReference type="PRINTS" id="PR00300">
    <property type="entry name" value="CLPPROTEASEA"/>
</dbReference>
<dbReference type="InterPro" id="IPR008921">
    <property type="entry name" value="DNA_pol3_clamp-load_cplx_C"/>
</dbReference>
<keyword evidence="8 11" id="KW-0808">Transferase</keyword>
<keyword evidence="5 8" id="KW-0067">ATP-binding</keyword>
<sequence>MENFVVSARKYRPDSFDHVVGQEHITTTLKNAIDNNHLAQALLFCGPRGVGKTTCARILAKMVNDFDDNQSNSLNIYELDAASNNSVDDIRNLVDQVRYAPQYGKYKIYIIDEVHMLSNAAFNAFLKTLEEPPSYAIFILATTEKHKIIPTILSRCQIFDFNRIQVKDIANHLQKIASQEGIEAEEEALHLIAQKADGALRDALSIFDLIVTFSSGKKVTYQDTIKNLHILDYDYYFKMTDYLLEENIAQALLTYDEILKNGFDGHNFLVGLSEHFRNLLVCKDSATVQLLLVSENVQKRYLDQANQASVSFLLSALNIANQSDLQYKSSKNQRLLIELTLMKMAHIKAAVNLTKQPLATEELKKKSELKSDTETTEEKSTSPDNQVAQESKSDIPVTHQDSAPKNFSLRSTTKITDLKQILDKPKQEDEQEVESEVEKEPKQEDQPFTFEELKDSWEAFVNIKKQEGKDSEVAVLNQEIELDESDLITIKFINDVQVNFFEGLRTDLTQFLRQKLKNNNINIESKVIQGESKQMLYTPKEKFNYLAEKYPDLKTLKDKLGLDTDF</sequence>
<evidence type="ECO:0000256" key="3">
    <source>
        <dbReference type="ARBA" id="ARBA00022741"/>
    </source>
</evidence>
<dbReference type="Proteomes" id="UP001172082">
    <property type="component" value="Unassembled WGS sequence"/>
</dbReference>
<keyword evidence="4" id="KW-0862">Zinc</keyword>
<gene>
    <name evidence="8 11" type="primary">dnaX</name>
    <name evidence="11" type="ORF">QQ008_06205</name>
</gene>
<dbReference type="EMBL" id="JAUJEA010000002">
    <property type="protein sequence ID" value="MDN5200942.1"/>
    <property type="molecule type" value="Genomic_DNA"/>
</dbReference>
<name>A0ABT8KLN9_9BACT</name>
<comment type="catalytic activity">
    <reaction evidence="7 8">
        <text>DNA(n) + a 2'-deoxyribonucleoside 5'-triphosphate = DNA(n+1) + diphosphate</text>
        <dbReference type="Rhea" id="RHEA:22508"/>
        <dbReference type="Rhea" id="RHEA-COMP:17339"/>
        <dbReference type="Rhea" id="RHEA-COMP:17340"/>
        <dbReference type="ChEBI" id="CHEBI:33019"/>
        <dbReference type="ChEBI" id="CHEBI:61560"/>
        <dbReference type="ChEBI" id="CHEBI:173112"/>
        <dbReference type="EC" id="2.7.7.7"/>
    </reaction>
</comment>
<feature type="compositionally biased region" description="Basic and acidic residues" evidence="9">
    <location>
        <begin position="364"/>
        <end position="381"/>
    </location>
</feature>
<dbReference type="Gene3D" id="1.10.8.60">
    <property type="match status" value="1"/>
</dbReference>
<dbReference type="Pfam" id="PF21694">
    <property type="entry name" value="DNA_pol3_delta_C"/>
    <property type="match status" value="1"/>
</dbReference>
<dbReference type="InterPro" id="IPR005790">
    <property type="entry name" value="DNA_polIII_delta"/>
</dbReference>
<dbReference type="InterPro" id="IPR003593">
    <property type="entry name" value="AAA+_ATPase"/>
</dbReference>
<evidence type="ECO:0000256" key="1">
    <source>
        <dbReference type="ARBA" id="ARBA00006360"/>
    </source>
</evidence>
<dbReference type="InterPro" id="IPR045085">
    <property type="entry name" value="HLD_clamp_pol_III_gamma_tau"/>
</dbReference>
<reference evidence="11" key="1">
    <citation type="submission" date="2023-06" db="EMBL/GenBank/DDBJ databases">
        <title>Genomic of Parafulvivirga corallium.</title>
        <authorList>
            <person name="Wang G."/>
        </authorList>
    </citation>
    <scope>NUCLEOTIDE SEQUENCE</scope>
    <source>
        <strain evidence="11">BMA10</strain>
    </source>
</reference>
<dbReference type="Pfam" id="PF22608">
    <property type="entry name" value="DNAX_ATPase_lid"/>
    <property type="match status" value="1"/>
</dbReference>
<dbReference type="PANTHER" id="PTHR11669">
    <property type="entry name" value="REPLICATION FACTOR C / DNA POLYMERASE III GAMMA-TAU SUBUNIT"/>
    <property type="match status" value="1"/>
</dbReference>
<dbReference type="InterPro" id="IPR050238">
    <property type="entry name" value="DNA_Rep/Repair_Clamp_Loader"/>
</dbReference>
<dbReference type="SUPFAM" id="SSF48019">
    <property type="entry name" value="post-AAA+ oligomerization domain-like"/>
    <property type="match status" value="1"/>
</dbReference>
<dbReference type="InterPro" id="IPR012763">
    <property type="entry name" value="DNA_pol_III_sug/sutau_N"/>
</dbReference>
<feature type="compositionally biased region" description="Basic and acidic residues" evidence="9">
    <location>
        <begin position="416"/>
        <end position="428"/>
    </location>
</feature>
<comment type="subunit">
    <text evidence="8">DNA polymerase III contains a core (composed of alpha, epsilon and theta chains) that associates with a tau subunit. This core dimerizes to form the POLIII' complex. PolIII' associates with the gamma complex (composed of gamma, delta, delta', psi and chi chains) and with the beta chain to form the complete DNA polymerase III complex.</text>
</comment>
<evidence type="ECO:0000313" key="11">
    <source>
        <dbReference type="EMBL" id="MDN5200942.1"/>
    </source>
</evidence>
<dbReference type="PROSITE" id="PS00018">
    <property type="entry name" value="EF_HAND_1"/>
    <property type="match status" value="1"/>
</dbReference>
<keyword evidence="8" id="KW-0235">DNA replication</keyword>
<dbReference type="GO" id="GO:0003887">
    <property type="term" value="F:DNA-directed DNA polymerase activity"/>
    <property type="evidence" value="ECO:0007669"/>
    <property type="project" value="UniProtKB-EC"/>
</dbReference>
<evidence type="ECO:0000256" key="6">
    <source>
        <dbReference type="ARBA" id="ARBA00022932"/>
    </source>
</evidence>
<dbReference type="CDD" id="cd00009">
    <property type="entry name" value="AAA"/>
    <property type="match status" value="1"/>
</dbReference>
<feature type="domain" description="AAA+ ATPase" evidence="10">
    <location>
        <begin position="38"/>
        <end position="170"/>
    </location>
</feature>
<dbReference type="SUPFAM" id="SSF52540">
    <property type="entry name" value="P-loop containing nucleoside triphosphate hydrolases"/>
    <property type="match status" value="1"/>
</dbReference>
<dbReference type="EC" id="2.7.7.7" evidence="8"/>
<keyword evidence="2" id="KW-0479">Metal-binding</keyword>
<evidence type="ECO:0000256" key="7">
    <source>
        <dbReference type="ARBA" id="ARBA00049244"/>
    </source>
</evidence>
<keyword evidence="3 8" id="KW-0547">Nucleotide-binding</keyword>
<comment type="similarity">
    <text evidence="1 8">Belongs to the DnaX/STICHEL family.</text>
</comment>
<organism evidence="11 12">
    <name type="scientific">Splendidivirga corallicola</name>
    <dbReference type="NCBI Taxonomy" id="3051826"/>
    <lineage>
        <taxon>Bacteria</taxon>
        <taxon>Pseudomonadati</taxon>
        <taxon>Bacteroidota</taxon>
        <taxon>Cytophagia</taxon>
        <taxon>Cytophagales</taxon>
        <taxon>Splendidivirgaceae</taxon>
        <taxon>Splendidivirga</taxon>
    </lineage>
</organism>
<evidence type="ECO:0000256" key="8">
    <source>
        <dbReference type="RuleBase" id="RU364063"/>
    </source>
</evidence>
<evidence type="ECO:0000259" key="10">
    <source>
        <dbReference type="SMART" id="SM00382"/>
    </source>
</evidence>
<feature type="compositionally biased region" description="Basic and acidic residues" evidence="9">
    <location>
        <begin position="436"/>
        <end position="445"/>
    </location>
</feature>
<protein>
    <recommendedName>
        <fullName evidence="8">DNA polymerase III subunit gamma/tau</fullName>
        <ecNumber evidence="8">2.7.7.7</ecNumber>
    </recommendedName>
</protein>
<accession>A0ABT8KLN9</accession>
<evidence type="ECO:0000256" key="5">
    <source>
        <dbReference type="ARBA" id="ARBA00022840"/>
    </source>
</evidence>
<feature type="region of interest" description="Disordered" evidence="9">
    <location>
        <begin position="364"/>
        <end position="445"/>
    </location>
</feature>